<protein>
    <submittedName>
        <fullName evidence="1">Putative secreted peptide</fullName>
    </submittedName>
</protein>
<dbReference type="EMBL" id="GGFM01010474">
    <property type="protein sequence ID" value="MBW31225.1"/>
    <property type="molecule type" value="Transcribed_RNA"/>
</dbReference>
<accession>A0A2M3ZRV4</accession>
<sequence>MGLVPSSWNHCADCSAVAVEAIVAVAAAAVAARCDSSGSRFRCTARMPYPPRCSFPVAGFVGRIEIS</sequence>
<reference evidence="1" key="1">
    <citation type="submission" date="2018-01" db="EMBL/GenBank/DDBJ databases">
        <title>An insight into the sialome of Amazonian anophelines.</title>
        <authorList>
            <person name="Ribeiro J.M."/>
            <person name="Scarpassa V."/>
            <person name="Calvo E."/>
        </authorList>
    </citation>
    <scope>NUCLEOTIDE SEQUENCE</scope>
    <source>
        <tissue evidence="1">Salivary glands</tissue>
    </source>
</reference>
<name>A0A2M3ZRV4_9DIPT</name>
<dbReference type="AlphaFoldDB" id="A0A2M3ZRV4"/>
<proteinExistence type="predicted"/>
<evidence type="ECO:0000313" key="1">
    <source>
        <dbReference type="EMBL" id="MBW31225.1"/>
    </source>
</evidence>
<organism evidence="1">
    <name type="scientific">Anopheles braziliensis</name>
    <dbReference type="NCBI Taxonomy" id="58242"/>
    <lineage>
        <taxon>Eukaryota</taxon>
        <taxon>Metazoa</taxon>
        <taxon>Ecdysozoa</taxon>
        <taxon>Arthropoda</taxon>
        <taxon>Hexapoda</taxon>
        <taxon>Insecta</taxon>
        <taxon>Pterygota</taxon>
        <taxon>Neoptera</taxon>
        <taxon>Endopterygota</taxon>
        <taxon>Diptera</taxon>
        <taxon>Nematocera</taxon>
        <taxon>Culicoidea</taxon>
        <taxon>Culicidae</taxon>
        <taxon>Anophelinae</taxon>
        <taxon>Anopheles</taxon>
    </lineage>
</organism>